<dbReference type="GO" id="GO:0022857">
    <property type="term" value="F:transmembrane transporter activity"/>
    <property type="evidence" value="ECO:0007669"/>
    <property type="project" value="InterPro"/>
</dbReference>
<dbReference type="InterPro" id="IPR000515">
    <property type="entry name" value="MetI-like"/>
</dbReference>
<accession>A0A0D1KF28</accession>
<comment type="similarity">
    <text evidence="7">Belongs to the binding-protein-dependent transport system permease family.</text>
</comment>
<evidence type="ECO:0000313" key="18">
    <source>
        <dbReference type="Proteomes" id="UP000320012"/>
    </source>
</evidence>
<dbReference type="AlphaFoldDB" id="A0A0D1KF28"/>
<dbReference type="Proteomes" id="UP000320012">
    <property type="component" value="Unassembled WGS sequence"/>
</dbReference>
<reference evidence="13 18" key="4">
    <citation type="submission" date="2019-07" db="EMBL/GenBank/DDBJ databases">
        <title>Genome sequence of Weissella cibaria GK1.</title>
        <authorList>
            <person name="Choi H.-J."/>
        </authorList>
    </citation>
    <scope>NUCLEOTIDE SEQUENCE [LARGE SCALE GENOMIC DNA]</scope>
    <source>
        <strain evidence="13 18">GK1</strain>
    </source>
</reference>
<dbReference type="OrthoDB" id="9787841at2"/>
<dbReference type="PANTHER" id="PTHR30614">
    <property type="entry name" value="MEMBRANE COMPONENT OF AMINO ACID ABC TRANSPORTER"/>
    <property type="match status" value="1"/>
</dbReference>
<dbReference type="SUPFAM" id="SSF161098">
    <property type="entry name" value="MetI-like"/>
    <property type="match status" value="1"/>
</dbReference>
<dbReference type="eggNOG" id="COG0765">
    <property type="taxonomic scope" value="Bacteria"/>
</dbReference>
<dbReference type="EMBL" id="VNHC01000002">
    <property type="protein sequence ID" value="TVV26690.1"/>
    <property type="molecule type" value="Genomic_DNA"/>
</dbReference>
<name>A0A0D1KF28_9LACO</name>
<sequence>MAEFLSAFSWINIRFLLMGLWVTIEVAVVSVILSFIIGSLLGVIRYVKIPYLSRIVGFIIDVIRNLPLLLIIFFTYFALPKIGIHLGVMTSTIFALTIFESAMLAEVIRSGIVAVPKGQLEGALSNGLSFKQALWHIILPQAYKKMIPPIVSQFVSLIKDTSLATIIMLPEVTYRAQIIYAQEPNAIVAMFFALAVLYFALNYVISKIGRILDRRMAA</sequence>
<evidence type="ECO:0000256" key="5">
    <source>
        <dbReference type="ARBA" id="ARBA00022989"/>
    </source>
</evidence>
<dbReference type="Gene3D" id="1.10.3720.10">
    <property type="entry name" value="MetI-like"/>
    <property type="match status" value="1"/>
</dbReference>
<feature type="transmembrane region" description="Helical" evidence="7">
    <location>
        <begin position="55"/>
        <end position="76"/>
    </location>
</feature>
<dbReference type="PATRIC" id="fig|137591.24.peg.1484"/>
<feature type="transmembrane region" description="Helical" evidence="7">
    <location>
        <begin position="82"/>
        <end position="99"/>
    </location>
</feature>
<dbReference type="EMBL" id="JWHT01000034">
    <property type="protein sequence ID" value="KIU23504.1"/>
    <property type="molecule type" value="Genomic_DNA"/>
</dbReference>
<keyword evidence="14" id="KW-1185">Reference proteome</keyword>
<dbReference type="Proteomes" id="UP000032287">
    <property type="component" value="Unassembled WGS sequence"/>
</dbReference>
<dbReference type="NCBIfam" id="TIGR01726">
    <property type="entry name" value="HEQRo_perm_3TM"/>
    <property type="match status" value="1"/>
</dbReference>
<evidence type="ECO:0000313" key="15">
    <source>
        <dbReference type="Proteomes" id="UP000032289"/>
    </source>
</evidence>
<evidence type="ECO:0000313" key="10">
    <source>
        <dbReference type="EMBL" id="KIU21829.1"/>
    </source>
</evidence>
<reference evidence="9 17" key="3">
    <citation type="submission" date="2017-04" db="EMBL/GenBank/DDBJ databases">
        <title>Weissella cibaria strain m2 complete genome.</title>
        <authorList>
            <person name="Pan Q."/>
            <person name="Tan M."/>
            <person name="Yao F."/>
            <person name="Su S."/>
        </authorList>
    </citation>
    <scope>NUCLEOTIDE SEQUENCE [LARGE SCALE GENOMIC DNA]</scope>
    <source>
        <strain evidence="9 17">M2</strain>
    </source>
</reference>
<keyword evidence="5 7" id="KW-1133">Transmembrane helix</keyword>
<evidence type="ECO:0000256" key="7">
    <source>
        <dbReference type="RuleBase" id="RU363032"/>
    </source>
</evidence>
<dbReference type="InterPro" id="IPR043429">
    <property type="entry name" value="ArtM/GltK/GlnP/TcyL/YhdX-like"/>
</dbReference>
<comment type="subcellular location">
    <subcellularLocation>
        <location evidence="1 7">Cell membrane</location>
        <topology evidence="1 7">Multi-pass membrane protein</topology>
    </subcellularLocation>
</comment>
<dbReference type="GeneID" id="66963153"/>
<dbReference type="STRING" id="137591.AO080_00490"/>
<dbReference type="GO" id="GO:0043190">
    <property type="term" value="C:ATP-binding cassette (ABC) transporter complex"/>
    <property type="evidence" value="ECO:0007669"/>
    <property type="project" value="InterPro"/>
</dbReference>
<protein>
    <submittedName>
        <fullName evidence="13">Amino acid ABC transporter permease</fullName>
    </submittedName>
    <submittedName>
        <fullName evidence="11">GlnP protein</fullName>
    </submittedName>
    <submittedName>
        <fullName evidence="9 12">Glutamine ABC transporter permease</fullName>
    </submittedName>
</protein>
<evidence type="ECO:0000313" key="13">
    <source>
        <dbReference type="EMBL" id="TVV26690.1"/>
    </source>
</evidence>
<dbReference type="GO" id="GO:0006865">
    <property type="term" value="P:amino acid transport"/>
    <property type="evidence" value="ECO:0007669"/>
    <property type="project" value="TreeGrafter"/>
</dbReference>
<organism evidence="11 15">
    <name type="scientific">Weissella cibaria</name>
    <dbReference type="NCBI Taxonomy" id="137591"/>
    <lineage>
        <taxon>Bacteria</taxon>
        <taxon>Bacillati</taxon>
        <taxon>Bacillota</taxon>
        <taxon>Bacilli</taxon>
        <taxon>Lactobacillales</taxon>
        <taxon>Lactobacillaceae</taxon>
        <taxon>Weissella</taxon>
    </lineage>
</organism>
<evidence type="ECO:0000313" key="12">
    <source>
        <dbReference type="EMBL" id="OSP88752.1"/>
    </source>
</evidence>
<dbReference type="EMBL" id="NDXJ01000015">
    <property type="protein sequence ID" value="OSP88752.1"/>
    <property type="molecule type" value="Genomic_DNA"/>
</dbReference>
<dbReference type="Proteomes" id="UP000244870">
    <property type="component" value="Chromosome"/>
</dbReference>
<proteinExistence type="inferred from homology"/>
<evidence type="ECO:0000256" key="1">
    <source>
        <dbReference type="ARBA" id="ARBA00004651"/>
    </source>
</evidence>
<evidence type="ECO:0000256" key="3">
    <source>
        <dbReference type="ARBA" id="ARBA00022475"/>
    </source>
</evidence>
<feature type="transmembrane region" description="Helical" evidence="7">
    <location>
        <begin position="186"/>
        <end position="205"/>
    </location>
</feature>
<feature type="domain" description="ABC transmembrane type-1" evidence="8">
    <location>
        <begin position="20"/>
        <end position="209"/>
    </location>
</feature>
<keyword evidence="2 7" id="KW-0813">Transport</keyword>
<evidence type="ECO:0000259" key="8">
    <source>
        <dbReference type="PROSITE" id="PS50928"/>
    </source>
</evidence>
<evidence type="ECO:0000256" key="2">
    <source>
        <dbReference type="ARBA" id="ARBA00022448"/>
    </source>
</evidence>
<dbReference type="Pfam" id="PF00528">
    <property type="entry name" value="BPD_transp_1"/>
    <property type="match status" value="1"/>
</dbReference>
<reference evidence="12 16" key="2">
    <citation type="submission" date="2017-04" db="EMBL/GenBank/DDBJ databases">
        <title>The genome sequence of Weissella cibaria isolated from wild Drosophila.</title>
        <authorList>
            <person name="Ricks N.J."/>
            <person name="Carroll C."/>
            <person name="Walters A."/>
            <person name="Newell P.D."/>
            <person name="Chaston J.M."/>
        </authorList>
    </citation>
    <scope>NUCLEOTIDE SEQUENCE [LARGE SCALE GENOMIC DNA]</scope>
    <source>
        <strain evidence="12 16">DmW_103</strain>
    </source>
</reference>
<dbReference type="PROSITE" id="PS50928">
    <property type="entry name" value="ABC_TM1"/>
    <property type="match status" value="1"/>
</dbReference>
<keyword evidence="3" id="KW-1003">Cell membrane</keyword>
<gene>
    <name evidence="11" type="primary">glnP</name>
    <name evidence="11" type="ORF">ab3b_01516</name>
    <name evidence="9" type="ORF">B6254_0293</name>
    <name evidence="12" type="ORF">B9D04_09165</name>
    <name evidence="13" type="ORF">FO435_01640</name>
    <name evidence="10" type="ORF">QX99_00517</name>
</gene>
<dbReference type="EMBL" id="CP020928">
    <property type="protein sequence ID" value="AWF94727.1"/>
    <property type="molecule type" value="Genomic_DNA"/>
</dbReference>
<evidence type="ECO:0000313" key="16">
    <source>
        <dbReference type="Proteomes" id="UP000193588"/>
    </source>
</evidence>
<keyword evidence="6 7" id="KW-0472">Membrane</keyword>
<dbReference type="RefSeq" id="WP_010371540.1">
    <property type="nucleotide sequence ID" value="NZ_BJEF01000005.1"/>
</dbReference>
<feature type="transmembrane region" description="Helical" evidence="7">
    <location>
        <begin position="20"/>
        <end position="43"/>
    </location>
</feature>
<dbReference type="InterPro" id="IPR010065">
    <property type="entry name" value="AA_ABC_transptr_permease_3TM"/>
</dbReference>
<evidence type="ECO:0000313" key="17">
    <source>
        <dbReference type="Proteomes" id="UP000244870"/>
    </source>
</evidence>
<keyword evidence="4 7" id="KW-0812">Transmembrane</keyword>
<evidence type="ECO:0000256" key="4">
    <source>
        <dbReference type="ARBA" id="ARBA00022692"/>
    </source>
</evidence>
<reference evidence="11 14" key="1">
    <citation type="journal article" date="2015" name="Microbiology (Mosc.)">
        <title>Genomics of the Weissella cibaria species with an examination of its metabolic traits.</title>
        <authorList>
            <person name="Lynch K.M."/>
            <person name="Lucid A."/>
            <person name="Arendt E.K."/>
            <person name="Sleator R.D."/>
            <person name="Lucey B."/>
            <person name="Coffey A."/>
        </authorList>
    </citation>
    <scope>NUCLEOTIDE SEQUENCE [LARGE SCALE GENOMIC DNA]</scope>
    <source>
        <strain evidence="11">AB3b</strain>
        <strain evidence="10 14">MG1</strain>
    </source>
</reference>
<dbReference type="Proteomes" id="UP000193588">
    <property type="component" value="Unassembled WGS sequence"/>
</dbReference>
<dbReference type="Proteomes" id="UP000032289">
    <property type="component" value="Unassembled WGS sequence"/>
</dbReference>
<dbReference type="PANTHER" id="PTHR30614:SF41">
    <property type="entry name" value="INNER MEMBRANE AMINO-ACID ABC TRANSPORTER PERMEASE PROTEIN YHDY"/>
    <property type="match status" value="1"/>
</dbReference>
<dbReference type="CDD" id="cd06261">
    <property type="entry name" value="TM_PBP2"/>
    <property type="match status" value="1"/>
</dbReference>
<evidence type="ECO:0000313" key="14">
    <source>
        <dbReference type="Proteomes" id="UP000032287"/>
    </source>
</evidence>
<dbReference type="InterPro" id="IPR035906">
    <property type="entry name" value="MetI-like_sf"/>
</dbReference>
<feature type="transmembrane region" description="Helical" evidence="7">
    <location>
        <begin position="154"/>
        <end position="174"/>
    </location>
</feature>
<dbReference type="EMBL" id="JWHU01000006">
    <property type="protein sequence ID" value="KIU21829.1"/>
    <property type="molecule type" value="Genomic_DNA"/>
</dbReference>
<evidence type="ECO:0000256" key="6">
    <source>
        <dbReference type="ARBA" id="ARBA00023136"/>
    </source>
</evidence>
<evidence type="ECO:0000313" key="11">
    <source>
        <dbReference type="EMBL" id="KIU23504.1"/>
    </source>
</evidence>
<evidence type="ECO:0000313" key="9">
    <source>
        <dbReference type="EMBL" id="AWF94727.1"/>
    </source>
</evidence>